<protein>
    <recommendedName>
        <fullName evidence="3">TRASH domain-containing protein</fullName>
    </recommendedName>
</protein>
<reference evidence="1" key="1">
    <citation type="submission" date="2022-04" db="EMBL/GenBank/DDBJ databases">
        <title>Desulfatitalea alkaliphila sp. nov., a novel anaerobic sulfate-reducing bacterium isolated from terrestrial mud volcano, Taman Peninsula, Russia.</title>
        <authorList>
            <person name="Khomyakova M.A."/>
            <person name="Merkel A.Y."/>
            <person name="Slobodkin A.I."/>
        </authorList>
    </citation>
    <scope>NUCLEOTIDE SEQUENCE</scope>
    <source>
        <strain evidence="1">M08but</strain>
    </source>
</reference>
<name>A0AA41ULM5_9BACT</name>
<dbReference type="RefSeq" id="WP_246913545.1">
    <property type="nucleotide sequence ID" value="NZ_JALJRB010000028.1"/>
</dbReference>
<gene>
    <name evidence="1" type="ORF">MRX98_18490</name>
</gene>
<evidence type="ECO:0000313" key="2">
    <source>
        <dbReference type="Proteomes" id="UP001165427"/>
    </source>
</evidence>
<evidence type="ECO:0008006" key="3">
    <source>
        <dbReference type="Google" id="ProtNLM"/>
    </source>
</evidence>
<keyword evidence="2" id="KW-1185">Reference proteome</keyword>
<sequence>MFVRLLIWAGLALLLYRAVKSWMGGGNRRVHTQHRSSKQVADDLVQDPQCGVYFARRDGVPLNVDGQELLFCSEECRDRFAAQKE</sequence>
<organism evidence="1 2">
    <name type="scientific">Desulfatitalea alkaliphila</name>
    <dbReference type="NCBI Taxonomy" id="2929485"/>
    <lineage>
        <taxon>Bacteria</taxon>
        <taxon>Pseudomonadati</taxon>
        <taxon>Thermodesulfobacteriota</taxon>
        <taxon>Desulfobacteria</taxon>
        <taxon>Desulfobacterales</taxon>
        <taxon>Desulfosarcinaceae</taxon>
        <taxon>Desulfatitalea</taxon>
    </lineage>
</organism>
<dbReference type="AlphaFoldDB" id="A0AA41ULM5"/>
<comment type="caution">
    <text evidence="1">The sequence shown here is derived from an EMBL/GenBank/DDBJ whole genome shotgun (WGS) entry which is preliminary data.</text>
</comment>
<proteinExistence type="predicted"/>
<dbReference type="Proteomes" id="UP001165427">
    <property type="component" value="Unassembled WGS sequence"/>
</dbReference>
<evidence type="ECO:0000313" key="1">
    <source>
        <dbReference type="EMBL" id="MCJ8502572.1"/>
    </source>
</evidence>
<dbReference type="EMBL" id="JALJRB010000028">
    <property type="protein sequence ID" value="MCJ8502572.1"/>
    <property type="molecule type" value="Genomic_DNA"/>
</dbReference>
<accession>A0AA41ULM5</accession>